<accession>A0A9Q1LB25</accession>
<evidence type="ECO:0000313" key="2">
    <source>
        <dbReference type="EMBL" id="KAJ8531150.1"/>
    </source>
</evidence>
<protein>
    <submittedName>
        <fullName evidence="2">Uncharacterized protein</fullName>
    </submittedName>
</protein>
<gene>
    <name evidence="2" type="ORF">K7X08_026584</name>
</gene>
<evidence type="ECO:0000256" key="1">
    <source>
        <dbReference type="SAM" id="Coils"/>
    </source>
</evidence>
<proteinExistence type="predicted"/>
<feature type="coiled-coil region" evidence="1">
    <location>
        <begin position="22"/>
        <end position="68"/>
    </location>
</feature>
<comment type="caution">
    <text evidence="2">The sequence shown here is derived from an EMBL/GenBank/DDBJ whole genome shotgun (WGS) entry which is preliminary data.</text>
</comment>
<dbReference type="EMBL" id="JAJAGQ010000021">
    <property type="protein sequence ID" value="KAJ8531150.1"/>
    <property type="molecule type" value="Genomic_DNA"/>
</dbReference>
<evidence type="ECO:0000313" key="3">
    <source>
        <dbReference type="Proteomes" id="UP001152561"/>
    </source>
</evidence>
<reference evidence="3" key="1">
    <citation type="journal article" date="2023" name="Proc. Natl. Acad. Sci. U.S.A.">
        <title>Genomic and structural basis for evolution of tropane alkaloid biosynthesis.</title>
        <authorList>
            <person name="Wanga Y.-J."/>
            <person name="Taina T."/>
            <person name="Yua J.-Y."/>
            <person name="Lia J."/>
            <person name="Xua B."/>
            <person name="Chenc J."/>
            <person name="D'Auriad J.C."/>
            <person name="Huanga J.-P."/>
            <person name="Huanga S.-X."/>
        </authorList>
    </citation>
    <scope>NUCLEOTIDE SEQUENCE [LARGE SCALE GENOMIC DNA]</scope>
    <source>
        <strain evidence="3">cv. KIB-2019</strain>
    </source>
</reference>
<name>A0A9Q1LB25_9SOLA</name>
<keyword evidence="1" id="KW-0175">Coiled coil</keyword>
<dbReference type="AlphaFoldDB" id="A0A9Q1LB25"/>
<sequence length="109" mass="12400">MKNGALISDNKLLKDKVNSLQVEALKEKVNELGKIRDDVEENFSTIDNENFKELLNEFEEIVDKVEGNSSTIGNEDLIEEMDVVEPSSIDGRVRNLLEKIYLVLLLCFV</sequence>
<keyword evidence="3" id="KW-1185">Reference proteome</keyword>
<organism evidence="2 3">
    <name type="scientific">Anisodus acutangulus</name>
    <dbReference type="NCBI Taxonomy" id="402998"/>
    <lineage>
        <taxon>Eukaryota</taxon>
        <taxon>Viridiplantae</taxon>
        <taxon>Streptophyta</taxon>
        <taxon>Embryophyta</taxon>
        <taxon>Tracheophyta</taxon>
        <taxon>Spermatophyta</taxon>
        <taxon>Magnoliopsida</taxon>
        <taxon>eudicotyledons</taxon>
        <taxon>Gunneridae</taxon>
        <taxon>Pentapetalae</taxon>
        <taxon>asterids</taxon>
        <taxon>lamiids</taxon>
        <taxon>Solanales</taxon>
        <taxon>Solanaceae</taxon>
        <taxon>Solanoideae</taxon>
        <taxon>Hyoscyameae</taxon>
        <taxon>Anisodus</taxon>
    </lineage>
</organism>
<dbReference type="Proteomes" id="UP001152561">
    <property type="component" value="Unassembled WGS sequence"/>
</dbReference>